<proteinExistence type="predicted"/>
<protein>
    <submittedName>
        <fullName evidence="1">Uncharacterized protein</fullName>
    </submittedName>
</protein>
<dbReference type="EMBL" id="FOTF01000002">
    <property type="protein sequence ID" value="SFK82406.1"/>
    <property type="molecule type" value="Genomic_DNA"/>
</dbReference>
<name>A0A1I4CQS2_9RHOB</name>
<gene>
    <name evidence="1" type="ORF">SAMN04488004_102260</name>
</gene>
<dbReference type="AlphaFoldDB" id="A0A1I4CQS2"/>
<accession>A0A1I4CQS2</accession>
<evidence type="ECO:0000313" key="1">
    <source>
        <dbReference type="EMBL" id="SFK82406.1"/>
    </source>
</evidence>
<evidence type="ECO:0000313" key="2">
    <source>
        <dbReference type="Proteomes" id="UP000199550"/>
    </source>
</evidence>
<keyword evidence="2" id="KW-1185">Reference proteome</keyword>
<organism evidence="1 2">
    <name type="scientific">Loktanella salsilacus</name>
    <dbReference type="NCBI Taxonomy" id="195913"/>
    <lineage>
        <taxon>Bacteria</taxon>
        <taxon>Pseudomonadati</taxon>
        <taxon>Pseudomonadota</taxon>
        <taxon>Alphaproteobacteria</taxon>
        <taxon>Rhodobacterales</taxon>
        <taxon>Roseobacteraceae</taxon>
        <taxon>Loktanella</taxon>
    </lineage>
</organism>
<reference evidence="1 2" key="1">
    <citation type="submission" date="2016-10" db="EMBL/GenBank/DDBJ databases">
        <authorList>
            <person name="de Groot N.N."/>
        </authorList>
    </citation>
    <scope>NUCLEOTIDE SEQUENCE [LARGE SCALE GENOMIC DNA]</scope>
    <source>
        <strain evidence="1 2">DSM 16199</strain>
    </source>
</reference>
<sequence>MPCIPVFLERFQIGTVLATSNCIYKLLDKPNSVVICGAHSRW</sequence>
<dbReference type="Proteomes" id="UP000199550">
    <property type="component" value="Unassembled WGS sequence"/>
</dbReference>